<dbReference type="InterPro" id="IPR000182">
    <property type="entry name" value="GNAT_dom"/>
</dbReference>
<dbReference type="InterPro" id="IPR051531">
    <property type="entry name" value="N-acetyltransferase"/>
</dbReference>
<name>A0ABU0EHC2_9CELL</name>
<sequence length="172" mass="18843">MELPDELVLPGARLRALREDDWLLDHALSRVVDVPQWTYYPADVDEQGARERVGRNLAQRAEGRGGRFVVERSGDALGTIGLGLRNDGPHLYYAFLPAGRGLGLATEAVRALTRWALEHGADVVNAKTMVGNTASERVLERASFRRGPLEVEPDGVSVIRWSCASSSQPTPQ</sequence>
<feature type="domain" description="N-acetyltransferase" evidence="1">
    <location>
        <begin position="12"/>
        <end position="166"/>
    </location>
</feature>
<gene>
    <name evidence="2" type="ORF">J2X26_003002</name>
</gene>
<dbReference type="Gene3D" id="3.40.630.30">
    <property type="match status" value="1"/>
</dbReference>
<evidence type="ECO:0000259" key="1">
    <source>
        <dbReference type="PROSITE" id="PS51186"/>
    </source>
</evidence>
<dbReference type="PROSITE" id="PS51186">
    <property type="entry name" value="GNAT"/>
    <property type="match status" value="1"/>
</dbReference>
<evidence type="ECO:0000313" key="3">
    <source>
        <dbReference type="Proteomes" id="UP001239626"/>
    </source>
</evidence>
<dbReference type="EMBL" id="JAUSVB010000004">
    <property type="protein sequence ID" value="MDQ0374675.1"/>
    <property type="molecule type" value="Genomic_DNA"/>
</dbReference>
<dbReference type="CDD" id="cd04301">
    <property type="entry name" value="NAT_SF"/>
    <property type="match status" value="1"/>
</dbReference>
<organism evidence="2 3">
    <name type="scientific">Cellulomonas humilata</name>
    <dbReference type="NCBI Taxonomy" id="144055"/>
    <lineage>
        <taxon>Bacteria</taxon>
        <taxon>Bacillati</taxon>
        <taxon>Actinomycetota</taxon>
        <taxon>Actinomycetes</taxon>
        <taxon>Micrococcales</taxon>
        <taxon>Cellulomonadaceae</taxon>
        <taxon>Cellulomonas</taxon>
    </lineage>
</organism>
<comment type="caution">
    <text evidence="2">The sequence shown here is derived from an EMBL/GenBank/DDBJ whole genome shotgun (WGS) entry which is preliminary data.</text>
</comment>
<evidence type="ECO:0000313" key="2">
    <source>
        <dbReference type="EMBL" id="MDQ0374675.1"/>
    </source>
</evidence>
<protein>
    <submittedName>
        <fullName evidence="2">RimJ/RimL family protein N-acetyltransferase</fullName>
    </submittedName>
</protein>
<dbReference type="Proteomes" id="UP001239626">
    <property type="component" value="Unassembled WGS sequence"/>
</dbReference>
<dbReference type="RefSeq" id="WP_307493500.1">
    <property type="nucleotide sequence ID" value="NZ_JAUSVB010000004.1"/>
</dbReference>
<accession>A0ABU0EHC2</accession>
<reference evidence="2 3" key="1">
    <citation type="submission" date="2023-07" db="EMBL/GenBank/DDBJ databases">
        <title>Sorghum-associated microbial communities from plants grown in Nebraska, USA.</title>
        <authorList>
            <person name="Schachtman D."/>
        </authorList>
    </citation>
    <scope>NUCLEOTIDE SEQUENCE [LARGE SCALE GENOMIC DNA]</scope>
    <source>
        <strain evidence="2 3">BE332</strain>
    </source>
</reference>
<dbReference type="SUPFAM" id="SSF55729">
    <property type="entry name" value="Acyl-CoA N-acyltransferases (Nat)"/>
    <property type="match status" value="1"/>
</dbReference>
<keyword evidence="3" id="KW-1185">Reference proteome</keyword>
<dbReference type="Pfam" id="PF13302">
    <property type="entry name" value="Acetyltransf_3"/>
    <property type="match status" value="1"/>
</dbReference>
<dbReference type="PANTHER" id="PTHR43792">
    <property type="entry name" value="GNAT FAMILY, PUTATIVE (AFU_ORTHOLOGUE AFUA_3G00765)-RELATED-RELATED"/>
    <property type="match status" value="1"/>
</dbReference>
<dbReference type="InterPro" id="IPR016181">
    <property type="entry name" value="Acyl_CoA_acyltransferase"/>
</dbReference>
<proteinExistence type="predicted"/>